<accession>A0ABX1WY29</accession>
<sequence length="621" mass="67873">MKSFKLNIKLWSYLAAFLMVFTFAACDDDDNKGGTFDTASLETLITEAETLIETTEEGINAGDQKPGSKAELQSVIDWVRWKIDNAEAQADISDAAVKLQRYIDIYKANVVAVAMPWIQQENDTYIQISDNIKTVLGGAWTIELKCYIVDLNTKGYSNNLFAAEQMGPDSGFAARYFSDGKIQIVTGNSNWVDSGDQAGPGTMKSGEWMDVTMTSDGTHHELFINGAKVAEVDNTHLLAADAPFVIGNSPTWTDRVCNTLVKDFRVWNSVLDESTINANRTASFEGTESGLVCYFPLGSDLGSEFSDVSGNYTASIKGKVEWVAEPPVIVLDKAKLQEAIQELTDFKATIVEGDQDGDYPAGTIAYIDELLADANDALANEGRQSALDDKADALVAAIEVINSMLVADSDGILVDRDVASAIGLRITPNYTPQGDYTVEFNVKVKSFFGYGTGEFFNNGEYGIWVYGYTELTEENVLNTGRLWNFTNAGNGWQGPRAEAQSIKSGIWQHVAIVHDDAARTTTIYVDGVAKGVQEDIGAPNVSGWGEMWLGNGWGKMDGYIKDFRLWDVARDEADLDADIAGSEAGLNVYLPLDRVKGVKFADETGTYQAHMRGISWNVVED</sequence>
<name>A0ABX1WY29_9BACT</name>
<dbReference type="RefSeq" id="WP_171596056.1">
    <property type="nucleotide sequence ID" value="NZ_RZNH01000022.1"/>
</dbReference>
<feature type="chain" id="PRO_5046954564" description="Concanavalin A-like lectin/glucanases superfamily protein" evidence="1">
    <location>
        <begin position="25"/>
        <end position="621"/>
    </location>
</feature>
<organism evidence="2 3">
    <name type="scientific">Marinifilum caeruleilacunae</name>
    <dbReference type="NCBI Taxonomy" id="2499076"/>
    <lineage>
        <taxon>Bacteria</taxon>
        <taxon>Pseudomonadati</taxon>
        <taxon>Bacteroidota</taxon>
        <taxon>Bacteroidia</taxon>
        <taxon>Marinilabiliales</taxon>
        <taxon>Marinifilaceae</taxon>
    </lineage>
</organism>
<dbReference type="PROSITE" id="PS51257">
    <property type="entry name" value="PROKAR_LIPOPROTEIN"/>
    <property type="match status" value="1"/>
</dbReference>
<dbReference type="Gene3D" id="2.60.120.200">
    <property type="match status" value="2"/>
</dbReference>
<dbReference type="Proteomes" id="UP000732105">
    <property type="component" value="Unassembled WGS sequence"/>
</dbReference>
<evidence type="ECO:0000256" key="1">
    <source>
        <dbReference type="SAM" id="SignalP"/>
    </source>
</evidence>
<dbReference type="SUPFAM" id="SSF49899">
    <property type="entry name" value="Concanavalin A-like lectins/glucanases"/>
    <property type="match status" value="2"/>
</dbReference>
<dbReference type="Gene3D" id="1.20.1270.90">
    <property type="entry name" value="AF1782-like"/>
    <property type="match status" value="2"/>
</dbReference>
<proteinExistence type="predicted"/>
<evidence type="ECO:0000313" key="3">
    <source>
        <dbReference type="Proteomes" id="UP000732105"/>
    </source>
</evidence>
<comment type="caution">
    <text evidence="2">The sequence shown here is derived from an EMBL/GenBank/DDBJ whole genome shotgun (WGS) entry which is preliminary data.</text>
</comment>
<dbReference type="Pfam" id="PF13385">
    <property type="entry name" value="Laminin_G_3"/>
    <property type="match status" value="2"/>
</dbReference>
<evidence type="ECO:0000313" key="2">
    <source>
        <dbReference type="EMBL" id="NOU60784.1"/>
    </source>
</evidence>
<dbReference type="InterPro" id="IPR013320">
    <property type="entry name" value="ConA-like_dom_sf"/>
</dbReference>
<feature type="signal peptide" evidence="1">
    <location>
        <begin position="1"/>
        <end position="24"/>
    </location>
</feature>
<keyword evidence="3" id="KW-1185">Reference proteome</keyword>
<keyword evidence="1" id="KW-0732">Signal</keyword>
<reference evidence="2 3" key="1">
    <citation type="submission" date="2018-12" db="EMBL/GenBank/DDBJ databases">
        <title>Marinifilum JC070 sp. nov., a marine bacterium isolated from Yongle Blue Hole in the South China Sea.</title>
        <authorList>
            <person name="Fu T."/>
        </authorList>
    </citation>
    <scope>NUCLEOTIDE SEQUENCE [LARGE SCALE GENOMIC DNA]</scope>
    <source>
        <strain evidence="2 3">JC070</strain>
    </source>
</reference>
<dbReference type="EMBL" id="RZNH01000022">
    <property type="protein sequence ID" value="NOU60784.1"/>
    <property type="molecule type" value="Genomic_DNA"/>
</dbReference>
<gene>
    <name evidence="2" type="ORF">ELS83_13250</name>
</gene>
<evidence type="ECO:0008006" key="4">
    <source>
        <dbReference type="Google" id="ProtNLM"/>
    </source>
</evidence>
<protein>
    <recommendedName>
        <fullName evidence="4">Concanavalin A-like lectin/glucanases superfamily protein</fullName>
    </recommendedName>
</protein>